<sequence>MSSAIEQLRGAVDRLRQAGRAEGIEVDGPLGQWLEAQTQALLGLGDILQGQDGRVDLVLGRIESSAGLELRNLHEAIEGANHVVRQGDFALRQARQMQAGLVVEREHMVQKMVDETLPMFADKLNGALVIREEAWNAKARDRRYAIAAAISVALMLVGYCLSWWQDSGQVAAFNRCLTHPVQFEGQLYCPAAGLLTAATVAGGSGGS</sequence>
<name>A0ABQ6A2B0_9PROT</name>
<dbReference type="RefSeq" id="WP_284257314.1">
    <property type="nucleotide sequence ID" value="NZ_BSOS01000026.1"/>
</dbReference>
<feature type="transmembrane region" description="Helical" evidence="1">
    <location>
        <begin position="144"/>
        <end position="164"/>
    </location>
</feature>
<accession>A0ABQ6A2B0</accession>
<reference evidence="3" key="1">
    <citation type="journal article" date="2019" name="Int. J. Syst. Evol. Microbiol.">
        <title>The Global Catalogue of Microorganisms (GCM) 10K type strain sequencing project: providing services to taxonomists for standard genome sequencing and annotation.</title>
        <authorList>
            <consortium name="The Broad Institute Genomics Platform"/>
            <consortium name="The Broad Institute Genome Sequencing Center for Infectious Disease"/>
            <person name="Wu L."/>
            <person name="Ma J."/>
        </authorList>
    </citation>
    <scope>NUCLEOTIDE SEQUENCE [LARGE SCALE GENOMIC DNA]</scope>
    <source>
        <strain evidence="3">NBRC 112502</strain>
    </source>
</reference>
<evidence type="ECO:0000313" key="2">
    <source>
        <dbReference type="EMBL" id="GLR66610.1"/>
    </source>
</evidence>
<proteinExistence type="predicted"/>
<comment type="caution">
    <text evidence="2">The sequence shown here is derived from an EMBL/GenBank/DDBJ whole genome shotgun (WGS) entry which is preliminary data.</text>
</comment>
<keyword evidence="1" id="KW-0812">Transmembrane</keyword>
<keyword evidence="1" id="KW-0472">Membrane</keyword>
<keyword evidence="3" id="KW-1185">Reference proteome</keyword>
<evidence type="ECO:0000313" key="3">
    <source>
        <dbReference type="Proteomes" id="UP001156641"/>
    </source>
</evidence>
<gene>
    <name evidence="2" type="ORF">GCM10010909_12900</name>
</gene>
<organism evidence="2 3">
    <name type="scientific">Acidocella aquatica</name>
    <dbReference type="NCBI Taxonomy" id="1922313"/>
    <lineage>
        <taxon>Bacteria</taxon>
        <taxon>Pseudomonadati</taxon>
        <taxon>Pseudomonadota</taxon>
        <taxon>Alphaproteobacteria</taxon>
        <taxon>Acetobacterales</taxon>
        <taxon>Acidocellaceae</taxon>
        <taxon>Acidocella</taxon>
    </lineage>
</organism>
<protein>
    <submittedName>
        <fullName evidence="2">Uncharacterized protein</fullName>
    </submittedName>
</protein>
<dbReference type="EMBL" id="BSOS01000026">
    <property type="protein sequence ID" value="GLR66610.1"/>
    <property type="molecule type" value="Genomic_DNA"/>
</dbReference>
<dbReference type="Proteomes" id="UP001156641">
    <property type="component" value="Unassembled WGS sequence"/>
</dbReference>
<keyword evidence="1" id="KW-1133">Transmembrane helix</keyword>
<evidence type="ECO:0000256" key="1">
    <source>
        <dbReference type="SAM" id="Phobius"/>
    </source>
</evidence>